<organism evidence="8 9">
    <name type="scientific">Marivibrio halodurans</name>
    <dbReference type="NCBI Taxonomy" id="2039722"/>
    <lineage>
        <taxon>Bacteria</taxon>
        <taxon>Pseudomonadati</taxon>
        <taxon>Pseudomonadota</taxon>
        <taxon>Alphaproteobacteria</taxon>
        <taxon>Rhodospirillales</taxon>
        <taxon>Rhodospirillaceae</taxon>
        <taxon>Marivibrio</taxon>
    </lineage>
</organism>
<dbReference type="Pfam" id="PF22505">
    <property type="entry name" value="RNase_J_b_CASP"/>
    <property type="match status" value="1"/>
</dbReference>
<dbReference type="Pfam" id="PF12706">
    <property type="entry name" value="Lactamase_B_2"/>
    <property type="match status" value="1"/>
</dbReference>
<evidence type="ECO:0000313" key="8">
    <source>
        <dbReference type="EMBL" id="MBP5855534.1"/>
    </source>
</evidence>
<keyword evidence="2" id="KW-0479">Metal-binding</keyword>
<dbReference type="InterPro" id="IPR042173">
    <property type="entry name" value="RNase_J_2"/>
</dbReference>
<keyword evidence="5" id="KW-0269">Exonuclease</keyword>
<dbReference type="GO" id="GO:0003723">
    <property type="term" value="F:RNA binding"/>
    <property type="evidence" value="ECO:0007669"/>
    <property type="project" value="UniProtKB-KW"/>
</dbReference>
<dbReference type="SMART" id="SM00849">
    <property type="entry name" value="Lactamase_B"/>
    <property type="match status" value="1"/>
</dbReference>
<dbReference type="InterPro" id="IPR055132">
    <property type="entry name" value="RNase_J_b_CASP"/>
</dbReference>
<proteinExistence type="predicted"/>
<reference evidence="8" key="1">
    <citation type="submission" date="2021-04" db="EMBL/GenBank/DDBJ databases">
        <authorList>
            <person name="Zhang D.-C."/>
        </authorList>
    </citation>
    <scope>NUCLEOTIDE SEQUENCE</scope>
    <source>
        <strain evidence="8">CGMCC 1.15697</strain>
    </source>
</reference>
<dbReference type="SUPFAM" id="SSF56281">
    <property type="entry name" value="Metallo-hydrolase/oxidoreductase"/>
    <property type="match status" value="1"/>
</dbReference>
<keyword evidence="1" id="KW-0540">Nuclease</keyword>
<dbReference type="Proteomes" id="UP000672602">
    <property type="component" value="Unassembled WGS sequence"/>
</dbReference>
<dbReference type="InterPro" id="IPR011108">
    <property type="entry name" value="RMMBL"/>
</dbReference>
<dbReference type="RefSeq" id="WP_210680119.1">
    <property type="nucleotide sequence ID" value="NZ_JAGMWN010000001.1"/>
</dbReference>
<dbReference type="CDD" id="cd07714">
    <property type="entry name" value="RNaseJ_MBL-fold"/>
    <property type="match status" value="1"/>
</dbReference>
<dbReference type="EMBL" id="JAGMWN010000001">
    <property type="protein sequence ID" value="MBP5855534.1"/>
    <property type="molecule type" value="Genomic_DNA"/>
</dbReference>
<name>A0A8J7S2I6_9PROT</name>
<comment type="caution">
    <text evidence="8">The sequence shown here is derived from an EMBL/GenBank/DDBJ whole genome shotgun (WGS) entry which is preliminary data.</text>
</comment>
<sequence length="556" mass="60508">MSGYATTGAPGDDEMLFLPLGGAGEIGMNLNLYGHAGKWLMVDCGITFGDDTTPGIDVMMPDPAFIEERVDELAGLVLTHAHEDHLGAVQYLWRRLECPVYATPFTAALLRRKLVETDLHNTVPIHEIPLSGRFEVGPFELELVTLTHSIPEPNAVVVRTKAGTVMHTGDWKIDPDPLVGPTTDEARLIEIGEQGVLAMVCDSTNALAPGRSGSESDVRDNMIELVKSLEGGVAIACFASNVARMETAAKAAIAAGRQPALVGRSLWRMNEAARETGYLADLPPFLTDEEAARLPKEKVLFICTGSQGEPRAALSRIARDDHPFVDLGEGDTVIFSSREIPGNEMAIGRLQNDLAQKRVEIITARDADIHTSGHPNRDELADMYRWIRPRIAVPVHGETRHMMAHARLAQECQVPHGICGRNGTMVALKESGPEVVDEVYSGRLMLDGDRLLPMGHASLKHRRKMAYHGHAVVTVALDRKGRLVDDAQITVSGLLDGEGPDIDDLLDTAEETVERLGAGALKDDGQVREAVRRAVRKRLKALSGKYPPVDVHVIRV</sequence>
<dbReference type="InterPro" id="IPR001279">
    <property type="entry name" value="Metallo-B-lactamas"/>
</dbReference>
<dbReference type="PANTHER" id="PTHR43694:SF1">
    <property type="entry name" value="RIBONUCLEASE J"/>
    <property type="match status" value="1"/>
</dbReference>
<evidence type="ECO:0000256" key="3">
    <source>
        <dbReference type="ARBA" id="ARBA00022801"/>
    </source>
</evidence>
<evidence type="ECO:0000313" key="9">
    <source>
        <dbReference type="Proteomes" id="UP000672602"/>
    </source>
</evidence>
<dbReference type="Gene3D" id="3.40.50.10710">
    <property type="entry name" value="Metallo-hydrolase/oxidoreductase"/>
    <property type="match status" value="1"/>
</dbReference>
<dbReference type="GO" id="GO:0046872">
    <property type="term" value="F:metal ion binding"/>
    <property type="evidence" value="ECO:0007669"/>
    <property type="project" value="UniProtKB-KW"/>
</dbReference>
<evidence type="ECO:0000256" key="2">
    <source>
        <dbReference type="ARBA" id="ARBA00022723"/>
    </source>
</evidence>
<gene>
    <name evidence="8" type="ORF">KAJ83_00825</name>
</gene>
<evidence type="ECO:0000259" key="7">
    <source>
        <dbReference type="SMART" id="SM00849"/>
    </source>
</evidence>
<dbReference type="InterPro" id="IPR036866">
    <property type="entry name" value="RibonucZ/Hydroxyglut_hydro"/>
</dbReference>
<protein>
    <submittedName>
        <fullName evidence="8">Ribonuclease J</fullName>
    </submittedName>
</protein>
<dbReference type="Pfam" id="PF07521">
    <property type="entry name" value="RMMBL"/>
    <property type="match status" value="1"/>
</dbReference>
<dbReference type="PANTHER" id="PTHR43694">
    <property type="entry name" value="RIBONUCLEASE J"/>
    <property type="match status" value="1"/>
</dbReference>
<dbReference type="GO" id="GO:0004527">
    <property type="term" value="F:exonuclease activity"/>
    <property type="evidence" value="ECO:0007669"/>
    <property type="project" value="UniProtKB-KW"/>
</dbReference>
<accession>A0A8J7S2I6</accession>
<dbReference type="Gene3D" id="3.60.15.10">
    <property type="entry name" value="Ribonuclease Z/Hydroxyacylglutathione hydrolase-like"/>
    <property type="match status" value="1"/>
</dbReference>
<dbReference type="AlphaFoldDB" id="A0A8J7S2I6"/>
<dbReference type="Pfam" id="PF17770">
    <property type="entry name" value="RNase_J_C"/>
    <property type="match status" value="1"/>
</dbReference>
<keyword evidence="6" id="KW-0694">RNA-binding</keyword>
<keyword evidence="4" id="KW-0862">Zinc</keyword>
<evidence type="ECO:0000256" key="1">
    <source>
        <dbReference type="ARBA" id="ARBA00022722"/>
    </source>
</evidence>
<evidence type="ECO:0000256" key="4">
    <source>
        <dbReference type="ARBA" id="ARBA00022833"/>
    </source>
</evidence>
<keyword evidence="3" id="KW-0378">Hydrolase</keyword>
<keyword evidence="9" id="KW-1185">Reference proteome</keyword>
<feature type="domain" description="Metallo-beta-lactamase" evidence="7">
    <location>
        <begin position="27"/>
        <end position="229"/>
    </location>
</feature>
<evidence type="ECO:0000256" key="5">
    <source>
        <dbReference type="ARBA" id="ARBA00022839"/>
    </source>
</evidence>
<evidence type="ECO:0000256" key="6">
    <source>
        <dbReference type="ARBA" id="ARBA00022884"/>
    </source>
</evidence>
<dbReference type="InterPro" id="IPR041636">
    <property type="entry name" value="RNase_J_C"/>
</dbReference>
<dbReference type="Gene3D" id="3.10.20.580">
    <property type="match status" value="1"/>
</dbReference>